<feature type="domain" description="Fido" evidence="1">
    <location>
        <begin position="5"/>
        <end position="132"/>
    </location>
</feature>
<dbReference type="InterPro" id="IPR006440">
    <property type="entry name" value="Doc"/>
</dbReference>
<evidence type="ECO:0000259" key="1">
    <source>
        <dbReference type="PROSITE" id="PS51459"/>
    </source>
</evidence>
<dbReference type="Proteomes" id="UP001148786">
    <property type="component" value="Unassembled WGS sequence"/>
</dbReference>
<evidence type="ECO:0000313" key="2">
    <source>
        <dbReference type="EMBL" id="KAJ3515742.1"/>
    </source>
</evidence>
<dbReference type="Gene3D" id="1.20.120.1870">
    <property type="entry name" value="Fic/DOC protein, Fido domain"/>
    <property type="match status" value="1"/>
</dbReference>
<dbReference type="GO" id="GO:0016301">
    <property type="term" value="F:kinase activity"/>
    <property type="evidence" value="ECO:0007669"/>
    <property type="project" value="InterPro"/>
</dbReference>
<accession>A0A9W8MZS3</accession>
<dbReference type="InterPro" id="IPR053737">
    <property type="entry name" value="Type_II_TA_Toxin"/>
</dbReference>
<sequence length="137" mass="15171">MTSQITVDFVRSLNRLAIGAKEAVVKPNELESALHRPLFSAKYKEPMPSAEGLAAELAYGIIMNHPFADGNKRTAFLVSNEYLREKKAKPFADKEPEDLATDANMMAVIGDAHSRVAENKMSVDELGEFYVKILSEL</sequence>
<dbReference type="InterPro" id="IPR003812">
    <property type="entry name" value="Fido"/>
</dbReference>
<dbReference type="OrthoDB" id="3049701at2759"/>
<protein>
    <recommendedName>
        <fullName evidence="1">Fido domain-containing protein</fullName>
    </recommendedName>
</protein>
<dbReference type="SUPFAM" id="SSF140931">
    <property type="entry name" value="Fic-like"/>
    <property type="match status" value="1"/>
</dbReference>
<gene>
    <name evidence="2" type="ORF">NLJ89_g1567</name>
</gene>
<organism evidence="2 3">
    <name type="scientific">Agrocybe chaxingu</name>
    <dbReference type="NCBI Taxonomy" id="84603"/>
    <lineage>
        <taxon>Eukaryota</taxon>
        <taxon>Fungi</taxon>
        <taxon>Dikarya</taxon>
        <taxon>Basidiomycota</taxon>
        <taxon>Agaricomycotina</taxon>
        <taxon>Agaricomycetes</taxon>
        <taxon>Agaricomycetidae</taxon>
        <taxon>Agaricales</taxon>
        <taxon>Agaricineae</taxon>
        <taxon>Strophariaceae</taxon>
        <taxon>Agrocybe</taxon>
    </lineage>
</organism>
<dbReference type="PANTHER" id="PTHR39426:SF1">
    <property type="entry name" value="HOMOLOGY TO DEATH-ON-CURING PROTEIN OF PHAGE P1"/>
    <property type="match status" value="1"/>
</dbReference>
<dbReference type="Pfam" id="PF02661">
    <property type="entry name" value="Fic"/>
    <property type="match status" value="1"/>
</dbReference>
<dbReference type="PANTHER" id="PTHR39426">
    <property type="entry name" value="HOMOLOGY TO DEATH-ON-CURING PROTEIN OF PHAGE P1"/>
    <property type="match status" value="1"/>
</dbReference>
<dbReference type="EMBL" id="JANKHO010000083">
    <property type="protein sequence ID" value="KAJ3515742.1"/>
    <property type="molecule type" value="Genomic_DNA"/>
</dbReference>
<dbReference type="PROSITE" id="PS51459">
    <property type="entry name" value="FIDO"/>
    <property type="match status" value="1"/>
</dbReference>
<evidence type="ECO:0000313" key="3">
    <source>
        <dbReference type="Proteomes" id="UP001148786"/>
    </source>
</evidence>
<proteinExistence type="predicted"/>
<comment type="caution">
    <text evidence="2">The sequence shown here is derived from an EMBL/GenBank/DDBJ whole genome shotgun (WGS) entry which is preliminary data.</text>
</comment>
<dbReference type="InterPro" id="IPR036597">
    <property type="entry name" value="Fido-like_dom_sf"/>
</dbReference>
<reference evidence="2" key="1">
    <citation type="submission" date="2022-07" db="EMBL/GenBank/DDBJ databases">
        <title>Genome Sequence of Agrocybe chaxingu.</title>
        <authorList>
            <person name="Buettner E."/>
        </authorList>
    </citation>
    <scope>NUCLEOTIDE SEQUENCE</scope>
    <source>
        <strain evidence="2">MP-N11</strain>
    </source>
</reference>
<dbReference type="AlphaFoldDB" id="A0A9W8MZS3"/>
<keyword evidence="3" id="KW-1185">Reference proteome</keyword>
<name>A0A9W8MZS3_9AGAR</name>